<dbReference type="Proteomes" id="UP000557392">
    <property type="component" value="Unassembled WGS sequence"/>
</dbReference>
<gene>
    <name evidence="1" type="ORF">GGR46_001503</name>
</gene>
<name>A0A7W6JT61_9SPHN</name>
<dbReference type="SUPFAM" id="SSF103247">
    <property type="entry name" value="TT1751-like"/>
    <property type="match status" value="1"/>
</dbReference>
<accession>A0A7W6JT61</accession>
<sequence length="177" mass="19023">MNTTSGESAPNDALRSSDETSFLLRRLRFRYSSPFAEIVSRLESAVRRFDPDQKPASSDGPDSIADIRANIQAQATPSGFVLLAKIDHQLLEHLGRKGKSIQYAIGNPLVAAELTIATSGAALYAPFRLAVIKEAFGDATTILCDDPADLMGSFGNAEAAKIGLELSSKLRKLLETL</sequence>
<dbReference type="InterPro" id="IPR005180">
    <property type="entry name" value="DUF302"/>
</dbReference>
<dbReference type="RefSeq" id="WP_183996045.1">
    <property type="nucleotide sequence ID" value="NZ_JACIEH010000001.1"/>
</dbReference>
<evidence type="ECO:0000313" key="2">
    <source>
        <dbReference type="Proteomes" id="UP000557392"/>
    </source>
</evidence>
<organism evidence="1 2">
    <name type="scientific">Sphingomonas kyeonggiensis</name>
    <dbReference type="NCBI Taxonomy" id="1268553"/>
    <lineage>
        <taxon>Bacteria</taxon>
        <taxon>Pseudomonadati</taxon>
        <taxon>Pseudomonadota</taxon>
        <taxon>Alphaproteobacteria</taxon>
        <taxon>Sphingomonadales</taxon>
        <taxon>Sphingomonadaceae</taxon>
        <taxon>Sphingomonas</taxon>
    </lineage>
</organism>
<dbReference type="AlphaFoldDB" id="A0A7W6JT61"/>
<dbReference type="EMBL" id="JACIEH010000001">
    <property type="protein sequence ID" value="MBB4097970.1"/>
    <property type="molecule type" value="Genomic_DNA"/>
</dbReference>
<comment type="caution">
    <text evidence="1">The sequence shown here is derived from an EMBL/GenBank/DDBJ whole genome shotgun (WGS) entry which is preliminary data.</text>
</comment>
<keyword evidence="2" id="KW-1185">Reference proteome</keyword>
<evidence type="ECO:0000313" key="1">
    <source>
        <dbReference type="EMBL" id="MBB4097970.1"/>
    </source>
</evidence>
<dbReference type="InterPro" id="IPR035923">
    <property type="entry name" value="TT1751-like_sf"/>
</dbReference>
<protein>
    <submittedName>
        <fullName evidence="1">Uncharacterized protein (DUF302 family)</fullName>
    </submittedName>
</protein>
<dbReference type="CDD" id="cd14797">
    <property type="entry name" value="DUF302"/>
    <property type="match status" value="1"/>
</dbReference>
<reference evidence="1 2" key="1">
    <citation type="submission" date="2020-08" db="EMBL/GenBank/DDBJ databases">
        <title>Genomic Encyclopedia of Type Strains, Phase IV (KMG-IV): sequencing the most valuable type-strain genomes for metagenomic binning, comparative biology and taxonomic classification.</title>
        <authorList>
            <person name="Goeker M."/>
        </authorList>
    </citation>
    <scope>NUCLEOTIDE SEQUENCE [LARGE SCALE GENOMIC DNA]</scope>
    <source>
        <strain evidence="1 2">DSM 101806</strain>
    </source>
</reference>
<proteinExistence type="predicted"/>
<dbReference type="Gene3D" id="3.30.310.70">
    <property type="entry name" value="TT1751-like domain"/>
    <property type="match status" value="1"/>
</dbReference>